<dbReference type="EMBL" id="CP012543">
    <property type="protein sequence ID" value="QCD46809.1"/>
    <property type="molecule type" value="Genomic_DNA"/>
</dbReference>
<name>A0A6G5QMG9_CAMRE</name>
<dbReference type="KEGG" id="crx:CRECT_1149"/>
<evidence type="ECO:0000313" key="2">
    <source>
        <dbReference type="Proteomes" id="UP000502377"/>
    </source>
</evidence>
<accession>A0A6G5QMG9</accession>
<evidence type="ECO:0000313" key="1">
    <source>
        <dbReference type="EMBL" id="QCD46809.1"/>
    </source>
</evidence>
<protein>
    <submittedName>
        <fullName evidence="1">Uncharacterized protein</fullName>
    </submittedName>
</protein>
<proteinExistence type="predicted"/>
<sequence>MKGKKMKTAKMICELNDQVFNECDEIFEKEVVSVFLNAIPNATKANILELMEYYFLQSITMFARHESDEMMPHLSENESNYDIDSPKPTYISEYIGIVGNLFLAGYIDFLCDYDDDYKQTDYPTNLSYYGNSKYEAWVYFRDNFFYKKRFDRTDEENDNHPDWFATFYFATSWDKPEDWSGKNIVVAVTEKGKKYLNEILAPKFYEKYKDVEIYLDNEGNIIGSNADTAIKA</sequence>
<organism evidence="1 2">
    <name type="scientific">Campylobacter rectus</name>
    <name type="common">Wolinella recta</name>
    <dbReference type="NCBI Taxonomy" id="203"/>
    <lineage>
        <taxon>Bacteria</taxon>
        <taxon>Pseudomonadati</taxon>
        <taxon>Campylobacterota</taxon>
        <taxon>Epsilonproteobacteria</taxon>
        <taxon>Campylobacterales</taxon>
        <taxon>Campylobacteraceae</taxon>
        <taxon>Campylobacter</taxon>
    </lineage>
</organism>
<reference evidence="1 2" key="1">
    <citation type="submission" date="2016-07" db="EMBL/GenBank/DDBJ databases">
        <title>Comparative genomics of the Campylobacter concisus group.</title>
        <authorList>
            <person name="Miller W.G."/>
            <person name="Yee E."/>
            <person name="Chapman M.H."/>
            <person name="Huynh S."/>
            <person name="Bono J.L."/>
            <person name="On S.L.W."/>
            <person name="StLeger J."/>
            <person name="Foster G."/>
            <person name="Parker C.T."/>
        </authorList>
    </citation>
    <scope>NUCLEOTIDE SEQUENCE [LARGE SCALE GENOMIC DNA]</scope>
    <source>
        <strain evidence="1 2">ATCC 33238</strain>
    </source>
</reference>
<dbReference type="AlphaFoldDB" id="A0A6G5QMG9"/>
<gene>
    <name evidence="1" type="ORF">CRECT_1149</name>
</gene>
<dbReference type="Proteomes" id="UP000502377">
    <property type="component" value="Chromosome"/>
</dbReference>